<feature type="transmembrane region" description="Helical" evidence="8">
    <location>
        <begin position="129"/>
        <end position="151"/>
    </location>
</feature>
<comment type="caution">
    <text evidence="9">The sequence shown here is derived from an EMBL/GenBank/DDBJ whole genome shotgun (WGS) entry which is preliminary data.</text>
</comment>
<dbReference type="RefSeq" id="WP_039631637.1">
    <property type="nucleotide sequence ID" value="NZ_AYSO01000014.1"/>
</dbReference>
<sequence length="182" mass="19638">MSVSQVIWIAMAVSLDASGVALCIGLNEKATIKNKVFFSLSFGCFQFLLSFLGGFSGKLFSENIASVPSIIGGMIIAVVGVMMIKEGMENEGQCPLLNIKMYFLLGISVSIDAMVVGFATLYGTDVTKLLMYTLIIGLVTLVMCTIAFIASKHLSKIELISKYADYIGGIILILFGLKMMFL</sequence>
<dbReference type="EMBL" id="AYSO01000014">
    <property type="protein sequence ID" value="KIE47479.1"/>
    <property type="molecule type" value="Genomic_DNA"/>
</dbReference>
<keyword evidence="2 8" id="KW-1003">Cell membrane</keyword>
<dbReference type="HAMAP" id="MF_01521">
    <property type="entry name" value="MntP_pump"/>
    <property type="match status" value="1"/>
</dbReference>
<proteinExistence type="inferred from homology"/>
<reference evidence="9 10" key="1">
    <citation type="journal article" date="2015" name="Infect. Genet. Evol.">
        <title>Genomic sequences of six botulinum neurotoxin-producing strains representing three clostridial species illustrate the mobility and diversity of botulinum neurotoxin genes.</title>
        <authorList>
            <person name="Smith T.J."/>
            <person name="Hill K.K."/>
            <person name="Xie G."/>
            <person name="Foley B.T."/>
            <person name="Williamson C.H."/>
            <person name="Foster J.T."/>
            <person name="Johnson S.L."/>
            <person name="Chertkov O."/>
            <person name="Teshima H."/>
            <person name="Gibbons H.S."/>
            <person name="Johnsky L.A."/>
            <person name="Karavis M.A."/>
            <person name="Smith L.A."/>
        </authorList>
    </citation>
    <scope>NUCLEOTIDE SEQUENCE [LARGE SCALE GENOMIC DNA]</scope>
    <source>
        <strain evidence="9 10">CDC 2741</strain>
    </source>
</reference>
<protein>
    <recommendedName>
        <fullName evidence="8">Putative manganese efflux pump MntP</fullName>
    </recommendedName>
</protein>
<evidence type="ECO:0000313" key="9">
    <source>
        <dbReference type="EMBL" id="KIE47479.1"/>
    </source>
</evidence>
<keyword evidence="6 8" id="KW-0472">Membrane</keyword>
<name>A0A0C1U3X1_9CLOT</name>
<evidence type="ECO:0000256" key="3">
    <source>
        <dbReference type="ARBA" id="ARBA00022692"/>
    </source>
</evidence>
<keyword evidence="1 8" id="KW-0813">Transport</keyword>
<dbReference type="Proteomes" id="UP000031366">
    <property type="component" value="Unassembled WGS sequence"/>
</dbReference>
<dbReference type="Pfam" id="PF02659">
    <property type="entry name" value="Mntp"/>
    <property type="match status" value="1"/>
</dbReference>
<feature type="transmembrane region" description="Helical" evidence="8">
    <location>
        <begin position="36"/>
        <end position="57"/>
    </location>
</feature>
<gene>
    <name evidence="8" type="primary">mntP</name>
    <name evidence="9" type="ORF">U732_3153</name>
</gene>
<evidence type="ECO:0000256" key="6">
    <source>
        <dbReference type="ARBA" id="ARBA00023136"/>
    </source>
</evidence>
<dbReference type="PANTHER" id="PTHR35529:SF1">
    <property type="entry name" value="MANGANESE EFFLUX PUMP MNTP-RELATED"/>
    <property type="match status" value="1"/>
</dbReference>
<dbReference type="STRING" id="29341.RSJ17_09445"/>
<keyword evidence="4 8" id="KW-1133">Transmembrane helix</keyword>
<dbReference type="AlphaFoldDB" id="A0A0C1U3X1"/>
<evidence type="ECO:0000313" key="10">
    <source>
        <dbReference type="Proteomes" id="UP000031366"/>
    </source>
</evidence>
<evidence type="ECO:0000256" key="7">
    <source>
        <dbReference type="ARBA" id="ARBA00023211"/>
    </source>
</evidence>
<keyword evidence="7 8" id="KW-0464">Manganese</keyword>
<organism evidence="9 10">
    <name type="scientific">Clostridium argentinense CDC 2741</name>
    <dbReference type="NCBI Taxonomy" id="1418104"/>
    <lineage>
        <taxon>Bacteria</taxon>
        <taxon>Bacillati</taxon>
        <taxon>Bacillota</taxon>
        <taxon>Clostridia</taxon>
        <taxon>Eubacteriales</taxon>
        <taxon>Clostridiaceae</taxon>
        <taxon>Clostridium</taxon>
    </lineage>
</organism>
<feature type="transmembrane region" description="Helical" evidence="8">
    <location>
        <begin position="63"/>
        <end position="82"/>
    </location>
</feature>
<keyword evidence="10" id="KW-1185">Reference proteome</keyword>
<evidence type="ECO:0000256" key="8">
    <source>
        <dbReference type="HAMAP-Rule" id="MF_01521"/>
    </source>
</evidence>
<dbReference type="GO" id="GO:0005886">
    <property type="term" value="C:plasma membrane"/>
    <property type="evidence" value="ECO:0007669"/>
    <property type="project" value="UniProtKB-SubCell"/>
</dbReference>
<accession>A0A0C1U3X1</accession>
<keyword evidence="5 8" id="KW-0406">Ion transport</keyword>
<comment type="similarity">
    <text evidence="8">Belongs to the MntP (TC 9.B.29) family.</text>
</comment>
<dbReference type="OrthoDB" id="1679700at2"/>
<dbReference type="InterPro" id="IPR003810">
    <property type="entry name" value="Mntp/YtaF"/>
</dbReference>
<keyword evidence="3 8" id="KW-0812">Transmembrane</keyword>
<feature type="transmembrane region" description="Helical" evidence="8">
    <location>
        <begin position="102"/>
        <end position="123"/>
    </location>
</feature>
<comment type="function">
    <text evidence="8">Probably functions as a manganese efflux pump.</text>
</comment>
<comment type="subcellular location">
    <subcellularLocation>
        <location evidence="8">Cell membrane</location>
        <topology evidence="8">Multi-pass membrane protein</topology>
    </subcellularLocation>
</comment>
<dbReference type="PANTHER" id="PTHR35529">
    <property type="entry name" value="MANGANESE EFFLUX PUMP MNTP-RELATED"/>
    <property type="match status" value="1"/>
</dbReference>
<evidence type="ECO:0000256" key="4">
    <source>
        <dbReference type="ARBA" id="ARBA00022989"/>
    </source>
</evidence>
<feature type="transmembrane region" description="Helical" evidence="8">
    <location>
        <begin position="6"/>
        <end position="24"/>
    </location>
</feature>
<evidence type="ECO:0000256" key="5">
    <source>
        <dbReference type="ARBA" id="ARBA00023065"/>
    </source>
</evidence>
<evidence type="ECO:0000256" key="2">
    <source>
        <dbReference type="ARBA" id="ARBA00022475"/>
    </source>
</evidence>
<evidence type="ECO:0000256" key="1">
    <source>
        <dbReference type="ARBA" id="ARBA00022448"/>
    </source>
</evidence>
<dbReference type="InterPro" id="IPR022929">
    <property type="entry name" value="Put_MntP"/>
</dbReference>
<dbReference type="GO" id="GO:0005384">
    <property type="term" value="F:manganese ion transmembrane transporter activity"/>
    <property type="evidence" value="ECO:0007669"/>
    <property type="project" value="UniProtKB-UniRule"/>
</dbReference>
<feature type="transmembrane region" description="Helical" evidence="8">
    <location>
        <begin position="163"/>
        <end position="181"/>
    </location>
</feature>